<feature type="compositionally biased region" description="Polar residues" evidence="1">
    <location>
        <begin position="154"/>
        <end position="164"/>
    </location>
</feature>
<name>A0ABU9N035_9GAMM</name>
<dbReference type="Proteomes" id="UP001447008">
    <property type="component" value="Unassembled WGS sequence"/>
</dbReference>
<protein>
    <submittedName>
        <fullName evidence="2">Uncharacterized protein</fullName>
    </submittedName>
</protein>
<dbReference type="EMBL" id="JBCGCU010000019">
    <property type="protein sequence ID" value="MEM0516461.1"/>
    <property type="molecule type" value="Genomic_DNA"/>
</dbReference>
<gene>
    <name evidence="2" type="ORF">WCN91_13725</name>
</gene>
<proteinExistence type="predicted"/>
<evidence type="ECO:0000313" key="3">
    <source>
        <dbReference type="Proteomes" id="UP001447008"/>
    </source>
</evidence>
<organism evidence="2 3">
    <name type="scientific">Pseudoalteromonas qingdaonensis</name>
    <dbReference type="NCBI Taxonomy" id="3131913"/>
    <lineage>
        <taxon>Bacteria</taxon>
        <taxon>Pseudomonadati</taxon>
        <taxon>Pseudomonadota</taxon>
        <taxon>Gammaproteobacteria</taxon>
        <taxon>Alteromonadales</taxon>
        <taxon>Pseudoalteromonadaceae</taxon>
        <taxon>Pseudoalteromonas</taxon>
    </lineage>
</organism>
<dbReference type="RefSeq" id="WP_342679948.1">
    <property type="nucleotide sequence ID" value="NZ_JBCGCU010000019.1"/>
</dbReference>
<reference evidence="2 3" key="1">
    <citation type="submission" date="2024-03" db="EMBL/GenBank/DDBJ databases">
        <title>Pseudoalteromonas qingdaonensis sp. nov., isolated from the intestines of marine benthic organisms.</title>
        <authorList>
            <person name="Lin X."/>
            <person name="Fang S."/>
            <person name="Hu X."/>
        </authorList>
    </citation>
    <scope>NUCLEOTIDE SEQUENCE [LARGE SCALE GENOMIC DNA]</scope>
    <source>
        <strain evidence="2 3">YIC-827</strain>
    </source>
</reference>
<sequence>MFAILTDHHNLTRAFARLSMLKAIRVKRNVDQVFTDLNMPSAALIEKMREEGLLGSLGAPMSKPDHQTSQSVLQNHLSQLFLDYSKLKQTLEQLSLSEKISCKETVDIAMLALNLPSDSLADMMAQEGVSVDHIAPQDPQQQKLDAIRERLNQAAQKTASQDAQSVRERLNALAQGDSPKPSTMDEDNSVVPLRRHQA</sequence>
<comment type="caution">
    <text evidence="2">The sequence shown here is derived from an EMBL/GenBank/DDBJ whole genome shotgun (WGS) entry which is preliminary data.</text>
</comment>
<feature type="region of interest" description="Disordered" evidence="1">
    <location>
        <begin position="154"/>
        <end position="198"/>
    </location>
</feature>
<evidence type="ECO:0000313" key="2">
    <source>
        <dbReference type="EMBL" id="MEM0516461.1"/>
    </source>
</evidence>
<keyword evidence="3" id="KW-1185">Reference proteome</keyword>
<accession>A0ABU9N035</accession>
<evidence type="ECO:0000256" key="1">
    <source>
        <dbReference type="SAM" id="MobiDB-lite"/>
    </source>
</evidence>